<dbReference type="Proteomes" id="UP001148737">
    <property type="component" value="Unassembled WGS sequence"/>
</dbReference>
<reference evidence="1" key="1">
    <citation type="submission" date="2022-07" db="EMBL/GenBank/DDBJ databases">
        <title>Genome Sequence of Lecanicillium saksenae.</title>
        <authorList>
            <person name="Buettner E."/>
        </authorList>
    </citation>
    <scope>NUCLEOTIDE SEQUENCE</scope>
    <source>
        <strain evidence="1">VT-O1</strain>
    </source>
</reference>
<keyword evidence="2" id="KW-1185">Reference proteome</keyword>
<name>A0ACC1QV27_9HYPO</name>
<evidence type="ECO:0000313" key="2">
    <source>
        <dbReference type="Proteomes" id="UP001148737"/>
    </source>
</evidence>
<comment type="caution">
    <text evidence="1">The sequence shown here is derived from an EMBL/GenBank/DDBJ whole genome shotgun (WGS) entry which is preliminary data.</text>
</comment>
<accession>A0ACC1QV27</accession>
<protein>
    <submittedName>
        <fullName evidence="1">Uncharacterized protein</fullName>
    </submittedName>
</protein>
<evidence type="ECO:0000313" key="1">
    <source>
        <dbReference type="EMBL" id="KAJ3493071.1"/>
    </source>
</evidence>
<proteinExistence type="predicted"/>
<organism evidence="1 2">
    <name type="scientific">Lecanicillium saksenae</name>
    <dbReference type="NCBI Taxonomy" id="468837"/>
    <lineage>
        <taxon>Eukaryota</taxon>
        <taxon>Fungi</taxon>
        <taxon>Dikarya</taxon>
        <taxon>Ascomycota</taxon>
        <taxon>Pezizomycotina</taxon>
        <taxon>Sordariomycetes</taxon>
        <taxon>Hypocreomycetidae</taxon>
        <taxon>Hypocreales</taxon>
        <taxon>Cordycipitaceae</taxon>
        <taxon>Lecanicillium</taxon>
    </lineage>
</organism>
<sequence length="385" mass="42748">MLGNIMKFTVPLVQVFASCVLAHLARDKIEALHPNNYDTSSLIFRDVAILGGGAASAGDHTNTYKDAATGTTFDYGVQTYLNNSVTRDFFEHFDVAVGPFSGSAATYKPTDFNTGQPVNFNPSQDVTLWAAQLAKYPWIDKTWEVPQPVPEDLLLPLGTFIKKFKLESIAYFLYLGAEGLSTALQQLTVNVMKMVDPAFIDERTKGRSLWTVRHNNGEVYEKARAELGDDVLLKSSFQLASRNSTGVMLVVKTPSGSKLVIARKLLVTAPSVMDVMRPLNLDKRESDIFSRWSCIGYYVIVLRNTGLPTGFTWLNANSSMETYNILQLPGMSEIFQSRVPGLFYAWLRSPTDLSQADVEKSTIETIRCLQAAQNLPANNAWDCRV</sequence>
<gene>
    <name evidence="1" type="ORF">NLG97_g4972</name>
</gene>
<dbReference type="EMBL" id="JANAKD010000526">
    <property type="protein sequence ID" value="KAJ3493071.1"/>
    <property type="molecule type" value="Genomic_DNA"/>
</dbReference>